<organism evidence="2 3">
    <name type="scientific">Araneus ventricosus</name>
    <name type="common">Orbweaver spider</name>
    <name type="synonym">Epeira ventricosa</name>
    <dbReference type="NCBI Taxonomy" id="182803"/>
    <lineage>
        <taxon>Eukaryota</taxon>
        <taxon>Metazoa</taxon>
        <taxon>Ecdysozoa</taxon>
        <taxon>Arthropoda</taxon>
        <taxon>Chelicerata</taxon>
        <taxon>Arachnida</taxon>
        <taxon>Araneae</taxon>
        <taxon>Araneomorphae</taxon>
        <taxon>Entelegynae</taxon>
        <taxon>Araneoidea</taxon>
        <taxon>Araneidae</taxon>
        <taxon>Araneus</taxon>
    </lineage>
</organism>
<dbReference type="Proteomes" id="UP000499080">
    <property type="component" value="Unassembled WGS sequence"/>
</dbReference>
<feature type="region of interest" description="Disordered" evidence="1">
    <location>
        <begin position="19"/>
        <end position="55"/>
    </location>
</feature>
<evidence type="ECO:0000313" key="3">
    <source>
        <dbReference type="Proteomes" id="UP000499080"/>
    </source>
</evidence>
<protein>
    <submittedName>
        <fullName evidence="2">Uncharacterized protein</fullName>
    </submittedName>
</protein>
<comment type="caution">
    <text evidence="2">The sequence shown here is derived from an EMBL/GenBank/DDBJ whole genome shotgun (WGS) entry which is preliminary data.</text>
</comment>
<evidence type="ECO:0000256" key="1">
    <source>
        <dbReference type="SAM" id="MobiDB-lite"/>
    </source>
</evidence>
<name>A0A4Y2DXJ0_ARAVE</name>
<evidence type="ECO:0000313" key="2">
    <source>
        <dbReference type="EMBL" id="GBM21612.1"/>
    </source>
</evidence>
<sequence length="140" mass="15445">MPALLPCRYSTGARCMRFSSNQKAREDSKSPPGEQHTPMALSQTSSSGGAVEYQQMAKRSKSVHCLPVPVYANMILQTLKAIYQRFPISGSLTPEFFATTSLIDFRRALSCCLTSSPISKTPLIFFSPEFEPPGQEFGRS</sequence>
<reference evidence="2 3" key="1">
    <citation type="journal article" date="2019" name="Sci. Rep.">
        <title>Orb-weaving spider Araneus ventricosus genome elucidates the spidroin gene catalogue.</title>
        <authorList>
            <person name="Kono N."/>
            <person name="Nakamura H."/>
            <person name="Ohtoshi R."/>
            <person name="Moran D.A.P."/>
            <person name="Shinohara A."/>
            <person name="Yoshida Y."/>
            <person name="Fujiwara M."/>
            <person name="Mori M."/>
            <person name="Tomita M."/>
            <person name="Arakawa K."/>
        </authorList>
    </citation>
    <scope>NUCLEOTIDE SEQUENCE [LARGE SCALE GENOMIC DNA]</scope>
</reference>
<gene>
    <name evidence="2" type="ORF">AVEN_172465_1</name>
</gene>
<dbReference type="AlphaFoldDB" id="A0A4Y2DXJ0"/>
<proteinExistence type="predicted"/>
<dbReference type="EMBL" id="BGPR01000463">
    <property type="protein sequence ID" value="GBM21612.1"/>
    <property type="molecule type" value="Genomic_DNA"/>
</dbReference>
<keyword evidence="3" id="KW-1185">Reference proteome</keyword>
<accession>A0A4Y2DXJ0</accession>